<gene>
    <name evidence="7" type="ORF">OVA965_LOCUS21989</name>
    <name evidence="8" type="ORF">TMI583_LOCUS22702</name>
</gene>
<dbReference type="AlphaFoldDB" id="A0A8S2EE70"/>
<keyword evidence="5" id="KW-0539">Nucleus</keyword>
<protein>
    <recommendedName>
        <fullName evidence="6">HAT C-terminal dimerisation domain-containing protein</fullName>
    </recommendedName>
</protein>
<proteinExistence type="predicted"/>
<dbReference type="PANTHER" id="PTHR46481">
    <property type="entry name" value="ZINC FINGER BED DOMAIN-CONTAINING PROTEIN 4"/>
    <property type="match status" value="1"/>
</dbReference>
<keyword evidence="4" id="KW-0862">Zinc</keyword>
<evidence type="ECO:0000256" key="5">
    <source>
        <dbReference type="ARBA" id="ARBA00023242"/>
    </source>
</evidence>
<dbReference type="Pfam" id="PF05699">
    <property type="entry name" value="Dimer_Tnp_hAT"/>
    <property type="match status" value="1"/>
</dbReference>
<sequence length="333" mass="37958">MCIQPIFGNHRAPLLLETYETCINSFQIQSKVVRLITDSCSSNISAFSGLIIPDFECQFQNEDNELHFDSNSDGEESDDENITNENKVLVDIQDVLQTFFHSIETSNQSFRLPCYAHTLQLIVNDGLKGVQNKRNKRFYDLYKDPIFLLAPFLDGRFRLQWISTSTVAEEVQEELSNKIQQLVLEQCFVLDHVNEQPVISNNDNSMLIPPGQTQTLMTSTPSSPGTPKRKRLFTNMVNKDVKKAKSDPFGYIKDEICKYLNEDDMGAMFLIKSSKNYPSLSKLALKVLSTPATSAPVERVFSQSGFLFRQHRASMTRTTLQQLTMLKCNRDLL</sequence>
<evidence type="ECO:0000259" key="6">
    <source>
        <dbReference type="Pfam" id="PF05699"/>
    </source>
</evidence>
<accession>A0A8S2EE70</accession>
<evidence type="ECO:0000313" key="9">
    <source>
        <dbReference type="Proteomes" id="UP000677228"/>
    </source>
</evidence>
<keyword evidence="2" id="KW-0479">Metal-binding</keyword>
<evidence type="ECO:0000313" key="8">
    <source>
        <dbReference type="EMBL" id="CAF3970515.1"/>
    </source>
</evidence>
<dbReference type="Proteomes" id="UP000682733">
    <property type="component" value="Unassembled WGS sequence"/>
</dbReference>
<dbReference type="GO" id="GO:0008270">
    <property type="term" value="F:zinc ion binding"/>
    <property type="evidence" value="ECO:0007669"/>
    <property type="project" value="UniProtKB-KW"/>
</dbReference>
<dbReference type="GO" id="GO:0005634">
    <property type="term" value="C:nucleus"/>
    <property type="evidence" value="ECO:0007669"/>
    <property type="project" value="UniProtKB-SubCell"/>
</dbReference>
<dbReference type="Proteomes" id="UP000677228">
    <property type="component" value="Unassembled WGS sequence"/>
</dbReference>
<dbReference type="GO" id="GO:0046983">
    <property type="term" value="F:protein dimerization activity"/>
    <property type="evidence" value="ECO:0007669"/>
    <property type="project" value="InterPro"/>
</dbReference>
<feature type="domain" description="HAT C-terminal dimerisation" evidence="6">
    <location>
        <begin position="269"/>
        <end position="327"/>
    </location>
</feature>
<evidence type="ECO:0000313" key="7">
    <source>
        <dbReference type="EMBL" id="CAF1158913.1"/>
    </source>
</evidence>
<comment type="caution">
    <text evidence="7">The sequence shown here is derived from an EMBL/GenBank/DDBJ whole genome shotgun (WGS) entry which is preliminary data.</text>
</comment>
<comment type="subcellular location">
    <subcellularLocation>
        <location evidence="1">Nucleus</location>
    </subcellularLocation>
</comment>
<dbReference type="EMBL" id="CAJOBA010033752">
    <property type="protein sequence ID" value="CAF3970515.1"/>
    <property type="molecule type" value="Genomic_DNA"/>
</dbReference>
<dbReference type="EMBL" id="CAJNOK010012229">
    <property type="protein sequence ID" value="CAF1158913.1"/>
    <property type="molecule type" value="Genomic_DNA"/>
</dbReference>
<evidence type="ECO:0000256" key="3">
    <source>
        <dbReference type="ARBA" id="ARBA00022771"/>
    </source>
</evidence>
<organism evidence="7 9">
    <name type="scientific">Didymodactylos carnosus</name>
    <dbReference type="NCBI Taxonomy" id="1234261"/>
    <lineage>
        <taxon>Eukaryota</taxon>
        <taxon>Metazoa</taxon>
        <taxon>Spiralia</taxon>
        <taxon>Gnathifera</taxon>
        <taxon>Rotifera</taxon>
        <taxon>Eurotatoria</taxon>
        <taxon>Bdelloidea</taxon>
        <taxon>Philodinida</taxon>
        <taxon>Philodinidae</taxon>
        <taxon>Didymodactylos</taxon>
    </lineage>
</organism>
<keyword evidence="3" id="KW-0863">Zinc-finger</keyword>
<evidence type="ECO:0000256" key="2">
    <source>
        <dbReference type="ARBA" id="ARBA00022723"/>
    </source>
</evidence>
<dbReference type="PANTHER" id="PTHR46481:SF10">
    <property type="entry name" value="ZINC FINGER BED DOMAIN-CONTAINING PROTEIN 39"/>
    <property type="match status" value="1"/>
</dbReference>
<evidence type="ECO:0000256" key="1">
    <source>
        <dbReference type="ARBA" id="ARBA00004123"/>
    </source>
</evidence>
<name>A0A8S2EE70_9BILA</name>
<evidence type="ECO:0000256" key="4">
    <source>
        <dbReference type="ARBA" id="ARBA00022833"/>
    </source>
</evidence>
<dbReference type="InterPro" id="IPR008906">
    <property type="entry name" value="HATC_C_dom"/>
</dbReference>
<dbReference type="SUPFAM" id="SSF53098">
    <property type="entry name" value="Ribonuclease H-like"/>
    <property type="match status" value="1"/>
</dbReference>
<reference evidence="7" key="1">
    <citation type="submission" date="2021-02" db="EMBL/GenBank/DDBJ databases">
        <authorList>
            <person name="Nowell W R."/>
        </authorList>
    </citation>
    <scope>NUCLEOTIDE SEQUENCE</scope>
</reference>
<dbReference type="InterPro" id="IPR012337">
    <property type="entry name" value="RNaseH-like_sf"/>
</dbReference>
<dbReference type="InterPro" id="IPR052035">
    <property type="entry name" value="ZnF_BED_domain_contain"/>
</dbReference>